<proteinExistence type="predicted"/>
<dbReference type="Pfam" id="PF12802">
    <property type="entry name" value="MarR_2"/>
    <property type="match status" value="1"/>
</dbReference>
<gene>
    <name evidence="2" type="ORF">FV139_19575</name>
</gene>
<dbReference type="PROSITE" id="PS50995">
    <property type="entry name" value="HTH_MARR_2"/>
    <property type="match status" value="1"/>
</dbReference>
<dbReference type="PANTHER" id="PTHR33164:SF43">
    <property type="entry name" value="HTH-TYPE TRANSCRIPTIONAL REPRESSOR YETL"/>
    <property type="match status" value="1"/>
</dbReference>
<evidence type="ECO:0000313" key="2">
    <source>
        <dbReference type="EMBL" id="TXS89492.1"/>
    </source>
</evidence>
<dbReference type="EMBL" id="VRZA01000010">
    <property type="protein sequence ID" value="TXS89492.1"/>
    <property type="molecule type" value="Genomic_DNA"/>
</dbReference>
<evidence type="ECO:0000313" key="3">
    <source>
        <dbReference type="Proteomes" id="UP000321039"/>
    </source>
</evidence>
<keyword evidence="3" id="KW-1185">Reference proteome</keyword>
<dbReference type="RefSeq" id="WP_148070184.1">
    <property type="nucleotide sequence ID" value="NZ_VRZA01000010.1"/>
</dbReference>
<name>A0A5C8ZP29_9GAMM</name>
<comment type="caution">
    <text evidence="2">The sequence shown here is derived from an EMBL/GenBank/DDBJ whole genome shotgun (WGS) entry which is preliminary data.</text>
</comment>
<dbReference type="AlphaFoldDB" id="A0A5C8ZP29"/>
<dbReference type="SUPFAM" id="SSF46785">
    <property type="entry name" value="Winged helix' DNA-binding domain"/>
    <property type="match status" value="1"/>
</dbReference>
<dbReference type="InterPro" id="IPR036388">
    <property type="entry name" value="WH-like_DNA-bd_sf"/>
</dbReference>
<dbReference type="SMART" id="SM00347">
    <property type="entry name" value="HTH_MARR"/>
    <property type="match status" value="1"/>
</dbReference>
<protein>
    <submittedName>
        <fullName evidence="2">MarR family transcriptional regulator</fullName>
    </submittedName>
</protein>
<accession>A0A5C8ZP29</accession>
<dbReference type="InterPro" id="IPR000835">
    <property type="entry name" value="HTH_MarR-typ"/>
</dbReference>
<dbReference type="GO" id="GO:0006950">
    <property type="term" value="P:response to stress"/>
    <property type="evidence" value="ECO:0007669"/>
    <property type="project" value="TreeGrafter"/>
</dbReference>
<dbReference type="InterPro" id="IPR036390">
    <property type="entry name" value="WH_DNA-bd_sf"/>
</dbReference>
<dbReference type="Proteomes" id="UP000321039">
    <property type="component" value="Unassembled WGS sequence"/>
</dbReference>
<dbReference type="GO" id="GO:0003700">
    <property type="term" value="F:DNA-binding transcription factor activity"/>
    <property type="evidence" value="ECO:0007669"/>
    <property type="project" value="InterPro"/>
</dbReference>
<organism evidence="2 3">
    <name type="scientific">Parahaliea maris</name>
    <dbReference type="NCBI Taxonomy" id="2716870"/>
    <lineage>
        <taxon>Bacteria</taxon>
        <taxon>Pseudomonadati</taxon>
        <taxon>Pseudomonadota</taxon>
        <taxon>Gammaproteobacteria</taxon>
        <taxon>Cellvibrionales</taxon>
        <taxon>Halieaceae</taxon>
        <taxon>Parahaliea</taxon>
    </lineage>
</organism>
<reference evidence="2 3" key="1">
    <citation type="submission" date="2019-08" db="EMBL/GenBank/DDBJ databases">
        <title>Parahaliea maris sp. nov., isolated from the surface seawater.</title>
        <authorList>
            <person name="Liu Y."/>
        </authorList>
    </citation>
    <scope>NUCLEOTIDE SEQUENCE [LARGE SCALE GENOMIC DNA]</scope>
    <source>
        <strain evidence="2 3">HSLHS9</strain>
    </source>
</reference>
<feature type="domain" description="HTH marR-type" evidence="1">
    <location>
        <begin position="21"/>
        <end position="155"/>
    </location>
</feature>
<dbReference type="PANTHER" id="PTHR33164">
    <property type="entry name" value="TRANSCRIPTIONAL REGULATOR, MARR FAMILY"/>
    <property type="match status" value="1"/>
</dbReference>
<dbReference type="Gene3D" id="1.10.10.10">
    <property type="entry name" value="Winged helix-like DNA-binding domain superfamily/Winged helix DNA-binding domain"/>
    <property type="match status" value="1"/>
</dbReference>
<evidence type="ECO:0000259" key="1">
    <source>
        <dbReference type="PROSITE" id="PS50995"/>
    </source>
</evidence>
<sequence>MPKKRSEPAPSPADKTPQAYKNNLAQLILRALYWVEDGMHTNYHRRGGVQLTHAQSLVMMNIGEGIRRPSTIAERLGVSRQAVHTNIRELNRLGLIDLIPDPDDGRATIATLNRKGEPARVLAIQVLEELEEELARRIGKRDAAQFRRVLEKDWGEPPVFPVEGEEDSDPA</sequence>
<dbReference type="InterPro" id="IPR039422">
    <property type="entry name" value="MarR/SlyA-like"/>
</dbReference>